<accession>A0ABZ2VKE2</accession>
<feature type="domain" description="UvrD-like helicase ATP-binding" evidence="5">
    <location>
        <begin position="162"/>
        <end position="390"/>
    </location>
</feature>
<protein>
    <submittedName>
        <fullName evidence="6">UvrD-helicase domain-containing protein</fullName>
    </submittedName>
</protein>
<dbReference type="InterPro" id="IPR014016">
    <property type="entry name" value="UvrD-like_ATP-bd"/>
</dbReference>
<evidence type="ECO:0000256" key="3">
    <source>
        <dbReference type="ARBA" id="ARBA00022806"/>
    </source>
</evidence>
<evidence type="ECO:0000256" key="4">
    <source>
        <dbReference type="ARBA" id="ARBA00022840"/>
    </source>
</evidence>
<keyword evidence="7" id="KW-1185">Reference proteome</keyword>
<keyword evidence="3" id="KW-0347">Helicase</keyword>
<dbReference type="PANTHER" id="PTHR11070">
    <property type="entry name" value="UVRD / RECB / PCRA DNA HELICASE FAMILY MEMBER"/>
    <property type="match status" value="1"/>
</dbReference>
<keyword evidence="1" id="KW-0547">Nucleotide-binding</keyword>
<evidence type="ECO:0000256" key="2">
    <source>
        <dbReference type="ARBA" id="ARBA00022801"/>
    </source>
</evidence>
<keyword evidence="4" id="KW-0067">ATP-binding</keyword>
<evidence type="ECO:0000259" key="5">
    <source>
        <dbReference type="Pfam" id="PF00580"/>
    </source>
</evidence>
<dbReference type="InterPro" id="IPR000212">
    <property type="entry name" value="DNA_helicase_UvrD/REP"/>
</dbReference>
<proteinExistence type="predicted"/>
<dbReference type="Proteomes" id="UP001485505">
    <property type="component" value="Chromosome"/>
</dbReference>
<evidence type="ECO:0000256" key="1">
    <source>
        <dbReference type="ARBA" id="ARBA00022741"/>
    </source>
</evidence>
<dbReference type="PANTHER" id="PTHR11070:SF2">
    <property type="entry name" value="ATP-DEPENDENT DNA HELICASE SRS2"/>
    <property type="match status" value="1"/>
</dbReference>
<dbReference type="EMBL" id="CP151108">
    <property type="protein sequence ID" value="WZF29662.1"/>
    <property type="molecule type" value="Genomic_DNA"/>
</dbReference>
<dbReference type="Gene3D" id="3.40.50.300">
    <property type="entry name" value="P-loop containing nucleotide triphosphate hydrolases"/>
    <property type="match status" value="1"/>
</dbReference>
<organism evidence="6 7">
    <name type="scientific">Bacillus paramobilis</name>
    <dbReference type="NCBI Taxonomy" id="2817477"/>
    <lineage>
        <taxon>Bacteria</taxon>
        <taxon>Bacillati</taxon>
        <taxon>Bacillota</taxon>
        <taxon>Bacilli</taxon>
        <taxon>Bacillales</taxon>
        <taxon>Bacillaceae</taxon>
        <taxon>Bacillus</taxon>
        <taxon>Bacillus cereus group</taxon>
    </lineage>
</organism>
<reference evidence="6 7" key="1">
    <citation type="submission" date="2024-04" db="EMBL/GenBank/DDBJ databases">
        <title>Complete genome sequence of Bacillus mobilis strains derived from soil.</title>
        <authorList>
            <person name="Jung H."/>
            <person name="Choi S."/>
            <person name="Kim Y."/>
            <person name="Han J.A."/>
            <person name="Kim E.Y."/>
            <person name="Lee H.-S."/>
        </authorList>
    </citation>
    <scope>NUCLEOTIDE SEQUENCE [LARGE SCALE GENOMIC DNA]</scope>
    <source>
        <strain evidence="6 7">IMGN7</strain>
    </source>
</reference>
<evidence type="ECO:0000313" key="7">
    <source>
        <dbReference type="Proteomes" id="UP001485505"/>
    </source>
</evidence>
<evidence type="ECO:0000313" key="6">
    <source>
        <dbReference type="EMBL" id="WZF29662.1"/>
    </source>
</evidence>
<dbReference type="RefSeq" id="WP_341518289.1">
    <property type="nucleotide sequence ID" value="NZ_CP151108.1"/>
</dbReference>
<keyword evidence="2" id="KW-0378">Hydrolase</keyword>
<gene>
    <name evidence="6" type="ORF">AABL52_20515</name>
</gene>
<dbReference type="SUPFAM" id="SSF52540">
    <property type="entry name" value="P-loop containing nucleoside triphosphate hydrolases"/>
    <property type="match status" value="1"/>
</dbReference>
<dbReference type="InterPro" id="IPR027417">
    <property type="entry name" value="P-loop_NTPase"/>
</dbReference>
<sequence>MKVTRTFIQDIPIEKKKLVLRKIKEFESRLLESRSLADIPGGFWIRKVYGTEIYKFRINTGDRILFKYIDDTILFISFQKHDTQIRAAKAYKEQLHQIINLQIDEQQYEQVDEQDEKTDLYIAQEAQIFLANMQQEIVIEDEYIALFVEENDLQKMYYLSSEQYGCLMELQKPVVVFGCAGSGKTMIAIQKCLLNKELGLHTVYMTNSNAIINKTKSMFEQYSDTSANIEFITFRELCALKLNIRLENIIQFKEFYKWIEHNAIIDKAFSISVLEIWIEINTLIKGEVYRDPFLKKEDYFNNTSLVSVDMKQKVYKIAEQYQQWLNSNGYYDDNDVATMLLNKNIKFLFDYFIYDEVQELSKRQLKSLMHCIQINNMMLLGDVHQCIYTYHFNMDFLKKELFEKRHRLSEHFIDKNYRNPFEIVEWINKLKELASTKFKSYDSKFMLDQIAISFGSRPYVVHNLDNVKQFFEKVDHDINSIIIVADEHEKEVLQQSGLAVGRVFTISEVRGLEYRNVYTYNIMTHYKDIWEKTLKIRGKAEELYRVYYNMLYIVVTRAKSNIYFLENESTVVEELLSSYFNYDENLIFPFDEKEHEASEWLVEALKLQKLEKYEQAAKAFEKAGDFEQAKDCLQAFDLQLNYNYGCEQTSYITIQSNIITQKQIIRVLRHLKETYNVMIGGYLQIYVMYLHPLQYRIDIEYISPDYTLDQVAQLIMKSYSRGYVRQNYLALRVHFRQENEIINLSDRIKNGEGKDLSFTFERNQFDCRVFKEKFLKELDDAKDVERQIIKQLSNMTETSSMLKEVQTRKKYEESTSQGMLDFLRGGKL</sequence>
<dbReference type="Pfam" id="PF00580">
    <property type="entry name" value="UvrD-helicase"/>
    <property type="match status" value="1"/>
</dbReference>
<name>A0ABZ2VKE2_9BACI</name>